<keyword evidence="1" id="KW-1185">Reference proteome</keyword>
<dbReference type="SFLD" id="SFLDS00003">
    <property type="entry name" value="Haloacid_Dehalogenase"/>
    <property type="match status" value="1"/>
</dbReference>
<dbReference type="GeneID" id="108566917"/>
<dbReference type="RefSeq" id="XP_017782544.1">
    <property type="nucleotide sequence ID" value="XM_017927055.1"/>
</dbReference>
<dbReference type="SFLD" id="SFLDG01135">
    <property type="entry name" value="C1.5.6:_HAD__Beta-PGM__Phospha"/>
    <property type="match status" value="1"/>
</dbReference>
<gene>
    <name evidence="2" type="primary">LOC108566917</name>
</gene>
<dbReference type="SUPFAM" id="SSF56784">
    <property type="entry name" value="HAD-like"/>
    <property type="match status" value="1"/>
</dbReference>
<dbReference type="InterPro" id="IPR041492">
    <property type="entry name" value="HAD_2"/>
</dbReference>
<proteinExistence type="predicted"/>
<reference evidence="2" key="1">
    <citation type="submission" date="2025-08" db="UniProtKB">
        <authorList>
            <consortium name="RefSeq"/>
        </authorList>
    </citation>
    <scope>IDENTIFICATION</scope>
    <source>
        <tissue evidence="2">Whole Larva</tissue>
    </source>
</reference>
<dbReference type="Pfam" id="PF13419">
    <property type="entry name" value="HAD_2"/>
    <property type="match status" value="1"/>
</dbReference>
<organism evidence="1 2">
    <name type="scientific">Nicrophorus vespilloides</name>
    <name type="common">Boreal carrion beetle</name>
    <dbReference type="NCBI Taxonomy" id="110193"/>
    <lineage>
        <taxon>Eukaryota</taxon>
        <taxon>Metazoa</taxon>
        <taxon>Ecdysozoa</taxon>
        <taxon>Arthropoda</taxon>
        <taxon>Hexapoda</taxon>
        <taxon>Insecta</taxon>
        <taxon>Pterygota</taxon>
        <taxon>Neoptera</taxon>
        <taxon>Endopterygota</taxon>
        <taxon>Coleoptera</taxon>
        <taxon>Polyphaga</taxon>
        <taxon>Staphyliniformia</taxon>
        <taxon>Silphidae</taxon>
        <taxon>Nicrophorinae</taxon>
        <taxon>Nicrophorus</taxon>
    </lineage>
</organism>
<accession>A0ABM1N6U4</accession>
<dbReference type="InterPro" id="IPR023214">
    <property type="entry name" value="HAD_sf"/>
</dbReference>
<dbReference type="InterPro" id="IPR023198">
    <property type="entry name" value="PGP-like_dom2"/>
</dbReference>
<dbReference type="SFLD" id="SFLDG01129">
    <property type="entry name" value="C1.5:_HAD__Beta-PGM__Phosphata"/>
    <property type="match status" value="1"/>
</dbReference>
<evidence type="ECO:0000313" key="1">
    <source>
        <dbReference type="Proteomes" id="UP000695000"/>
    </source>
</evidence>
<name>A0ABM1N6U4_NICVS</name>
<dbReference type="InterPro" id="IPR036412">
    <property type="entry name" value="HAD-like_sf"/>
</dbReference>
<dbReference type="Gene3D" id="3.40.50.1000">
    <property type="entry name" value="HAD superfamily/HAD-like"/>
    <property type="match status" value="1"/>
</dbReference>
<dbReference type="PANTHER" id="PTHR18901:SF38">
    <property type="entry name" value="PSEUDOURIDINE-5'-PHOSPHATASE"/>
    <property type="match status" value="1"/>
</dbReference>
<dbReference type="Proteomes" id="UP000695000">
    <property type="component" value="Unplaced"/>
</dbReference>
<dbReference type="Gene3D" id="1.10.150.240">
    <property type="entry name" value="Putative phosphatase, domain 2"/>
    <property type="match status" value="1"/>
</dbReference>
<dbReference type="PANTHER" id="PTHR18901">
    <property type="entry name" value="2-DEOXYGLUCOSE-6-PHOSPHATE PHOSPHATASE 2"/>
    <property type="match status" value="1"/>
</dbReference>
<dbReference type="InterPro" id="IPR006439">
    <property type="entry name" value="HAD-SF_hydro_IA"/>
</dbReference>
<protein>
    <submittedName>
        <fullName evidence="2">Pseudouridine-5'-phosphatase-like</fullName>
    </submittedName>
</protein>
<dbReference type="NCBIfam" id="TIGR01509">
    <property type="entry name" value="HAD-SF-IA-v3"/>
    <property type="match status" value="1"/>
</dbReference>
<evidence type="ECO:0000313" key="2">
    <source>
        <dbReference type="RefSeq" id="XP_017782544.1"/>
    </source>
</evidence>
<sequence length="226" mass="25290">MTFSPVTHVIFDMDGLLLDSEKGYDKIISSIASKYGKEYTHEVHMKILGTPEQETVRLAVELMELPITKEEFFQQYKVKIQEELKHPPLFAGAERLLKHLHKHKVPFALATSSSNEATELKTSHYKELFGLFLHKVMGSSDPEVKKGKPHPDIYLVCASRFPDKPSPSNCLVFEDAPNGVKGALAAGMQVVMVPAPEVEEELRKPATLVLNSLTEFKPEDFGLPAF</sequence>